<dbReference type="Gene3D" id="2.30.42.10">
    <property type="match status" value="1"/>
</dbReference>
<sequence>MHADFEGWLRALEELLGAITEQNSEAAHRSGNHGHLTEETASDLHQLILSSLSDVRSSNLKEQLEEICHCCEAGPSSATVLANLLNKPHIKELIAASDTIGGSQYYPSLPDIPFEVDDDDGLAVKIVKILRRDEPLGATIKSDENGAVTIARVIAGSVAERTGCILEGDRLLEVNGVRVDGLEPREILGLLERKGASSVTFKLIPGEQKEDTDVTTGLHLRAMFDYDGRTDSMHPCPEASLSFGRGDILEILVCSDNLWWQAKNLGPGSLANEERRHHGSAGTSSRVGIIPSESLLVEKAAHGVNRGSTLSRTPTTRLENEGELRYESVIRLRPKEGQIRPIVLIGASGVGRNELRRRLTLAFPDKFSTAVPHTSRQPRPNEQQGVDYYFVTRPELEAMIQRGEMLEFGEFRGNYYGTAISSVKRAGQTGTPLLTPHPLALRTLRAKDFMPVVIFVQAPDKETFTKTRAALRSRWSRATSAASGSVSAACTGPRGFSEGEIDQIITTSDQLDRQLGHIFDARIVNSNLETSFAALTRLIHKFETYPSWVPVSWATRDLN</sequence>
<dbReference type="Gene3D" id="3.40.50.300">
    <property type="entry name" value="P-loop containing nucleotide triphosphate hydrolases"/>
    <property type="match status" value="1"/>
</dbReference>
<evidence type="ECO:0000256" key="3">
    <source>
        <dbReference type="PROSITE-ProRule" id="PRU00192"/>
    </source>
</evidence>
<dbReference type="PANTHER" id="PTHR23122">
    <property type="entry name" value="MEMBRANE-ASSOCIATED GUANYLATE KINASE MAGUK"/>
    <property type="match status" value="1"/>
</dbReference>
<dbReference type="InterPro" id="IPR001452">
    <property type="entry name" value="SH3_domain"/>
</dbReference>
<gene>
    <name evidence="7" type="ORF">MSPICULIGERA_LOCUS17384</name>
</gene>
<dbReference type="InterPro" id="IPR036034">
    <property type="entry name" value="PDZ_sf"/>
</dbReference>
<dbReference type="InterPro" id="IPR001478">
    <property type="entry name" value="PDZ"/>
</dbReference>
<organism evidence="7 8">
    <name type="scientific">Mesorhabditis spiculigera</name>
    <dbReference type="NCBI Taxonomy" id="96644"/>
    <lineage>
        <taxon>Eukaryota</taxon>
        <taxon>Metazoa</taxon>
        <taxon>Ecdysozoa</taxon>
        <taxon>Nematoda</taxon>
        <taxon>Chromadorea</taxon>
        <taxon>Rhabditida</taxon>
        <taxon>Rhabditina</taxon>
        <taxon>Rhabditomorpha</taxon>
        <taxon>Rhabditoidea</taxon>
        <taxon>Rhabditidae</taxon>
        <taxon>Mesorhabditinae</taxon>
        <taxon>Mesorhabditis</taxon>
    </lineage>
</organism>
<dbReference type="PROSITE" id="PS50002">
    <property type="entry name" value="SH3"/>
    <property type="match status" value="1"/>
</dbReference>
<keyword evidence="8" id="KW-1185">Reference proteome</keyword>
<dbReference type="InterPro" id="IPR036028">
    <property type="entry name" value="SH3-like_dom_sf"/>
</dbReference>
<dbReference type="Pfam" id="PF00625">
    <property type="entry name" value="Guanylate_kin"/>
    <property type="match status" value="1"/>
</dbReference>
<dbReference type="SUPFAM" id="SSF50156">
    <property type="entry name" value="PDZ domain-like"/>
    <property type="match status" value="1"/>
</dbReference>
<evidence type="ECO:0000259" key="5">
    <source>
        <dbReference type="PROSITE" id="PS50052"/>
    </source>
</evidence>
<comment type="similarity">
    <text evidence="1">Belongs to the MAGUK family.</text>
</comment>
<dbReference type="SMART" id="SM00228">
    <property type="entry name" value="PDZ"/>
    <property type="match status" value="1"/>
</dbReference>
<evidence type="ECO:0000259" key="6">
    <source>
        <dbReference type="PROSITE" id="PS50106"/>
    </source>
</evidence>
<reference evidence="7" key="1">
    <citation type="submission" date="2023-06" db="EMBL/GenBank/DDBJ databases">
        <authorList>
            <person name="Delattre M."/>
        </authorList>
    </citation>
    <scope>NUCLEOTIDE SEQUENCE</scope>
    <source>
        <strain evidence="7">AF72</strain>
    </source>
</reference>
<evidence type="ECO:0000256" key="1">
    <source>
        <dbReference type="ARBA" id="ARBA00007014"/>
    </source>
</evidence>
<dbReference type="PROSITE" id="PS50052">
    <property type="entry name" value="GUANYLATE_KINASE_2"/>
    <property type="match status" value="1"/>
</dbReference>
<evidence type="ECO:0000256" key="2">
    <source>
        <dbReference type="ARBA" id="ARBA00022443"/>
    </source>
</evidence>
<dbReference type="SMART" id="SM00326">
    <property type="entry name" value="SH3"/>
    <property type="match status" value="1"/>
</dbReference>
<dbReference type="PROSITE" id="PS00856">
    <property type="entry name" value="GUANYLATE_KINASE_1"/>
    <property type="match status" value="1"/>
</dbReference>
<dbReference type="CDD" id="cd00071">
    <property type="entry name" value="GMPK"/>
    <property type="match status" value="1"/>
</dbReference>
<feature type="domain" description="SH3" evidence="4">
    <location>
        <begin position="215"/>
        <end position="300"/>
    </location>
</feature>
<dbReference type="Proteomes" id="UP001177023">
    <property type="component" value="Unassembled WGS sequence"/>
</dbReference>
<accession>A0AA36G4G9</accession>
<feature type="domain" description="Guanylate kinase-like" evidence="5">
    <location>
        <begin position="339"/>
        <end position="540"/>
    </location>
</feature>
<dbReference type="PROSITE" id="PS50106">
    <property type="entry name" value="PDZ"/>
    <property type="match status" value="1"/>
</dbReference>
<dbReference type="InterPro" id="IPR020590">
    <property type="entry name" value="Guanylate_kinase_CS"/>
</dbReference>
<dbReference type="Pfam" id="PF00595">
    <property type="entry name" value="PDZ"/>
    <property type="match status" value="1"/>
</dbReference>
<dbReference type="Gene3D" id="2.30.30.40">
    <property type="entry name" value="SH3 Domains"/>
    <property type="match status" value="1"/>
</dbReference>
<protein>
    <submittedName>
        <fullName evidence="7">Uncharacterized protein</fullName>
    </submittedName>
</protein>
<dbReference type="InterPro" id="IPR008145">
    <property type="entry name" value="GK/Ca_channel_bsu"/>
</dbReference>
<dbReference type="InterPro" id="IPR008144">
    <property type="entry name" value="Guanylate_kin-like_dom"/>
</dbReference>
<dbReference type="InterPro" id="IPR027417">
    <property type="entry name" value="P-loop_NTPase"/>
</dbReference>
<dbReference type="SUPFAM" id="SSF50044">
    <property type="entry name" value="SH3-domain"/>
    <property type="match status" value="1"/>
</dbReference>
<feature type="non-terminal residue" evidence="7">
    <location>
        <position position="1"/>
    </location>
</feature>
<name>A0AA36G4G9_9BILA</name>
<dbReference type="InterPro" id="IPR050716">
    <property type="entry name" value="MAGUK"/>
</dbReference>
<keyword evidence="2 3" id="KW-0728">SH3 domain</keyword>
<feature type="domain" description="PDZ" evidence="6">
    <location>
        <begin position="126"/>
        <end position="195"/>
    </location>
</feature>
<dbReference type="AlphaFoldDB" id="A0AA36G4G9"/>
<dbReference type="EMBL" id="CATQJA010002655">
    <property type="protein sequence ID" value="CAJ0579154.1"/>
    <property type="molecule type" value="Genomic_DNA"/>
</dbReference>
<comment type="caution">
    <text evidence="7">The sequence shown here is derived from an EMBL/GenBank/DDBJ whole genome shotgun (WGS) entry which is preliminary data.</text>
</comment>
<evidence type="ECO:0000313" key="7">
    <source>
        <dbReference type="EMBL" id="CAJ0579154.1"/>
    </source>
</evidence>
<evidence type="ECO:0000313" key="8">
    <source>
        <dbReference type="Proteomes" id="UP001177023"/>
    </source>
</evidence>
<dbReference type="SMART" id="SM00072">
    <property type="entry name" value="GuKc"/>
    <property type="match status" value="1"/>
</dbReference>
<proteinExistence type="inferred from homology"/>
<dbReference type="SUPFAM" id="SSF52540">
    <property type="entry name" value="P-loop containing nucleoside triphosphate hydrolases"/>
    <property type="match status" value="1"/>
</dbReference>
<evidence type="ECO:0000259" key="4">
    <source>
        <dbReference type="PROSITE" id="PS50002"/>
    </source>
</evidence>